<dbReference type="RefSeq" id="XP_008898802.1">
    <property type="nucleotide sequence ID" value="XM_008900554.1"/>
</dbReference>
<evidence type="ECO:0000313" key="2">
    <source>
        <dbReference type="Proteomes" id="UP000018817"/>
    </source>
</evidence>
<dbReference type="OMA" id="VHEICSD"/>
<reference evidence="2" key="1">
    <citation type="submission" date="2011-12" db="EMBL/GenBank/DDBJ databases">
        <authorList>
            <consortium name="The Broad Institute Genome Sequencing Platform"/>
            <person name="Russ C."/>
            <person name="Tyler B."/>
            <person name="Panabieres F."/>
            <person name="Shan W."/>
            <person name="Tripathy S."/>
            <person name="Grunwald N."/>
            <person name="Machado M."/>
            <person name="Young S.K."/>
            <person name="Zeng Q."/>
            <person name="Gargeya S."/>
            <person name="Fitzgerald M."/>
            <person name="Haas B."/>
            <person name="Abouelleil A."/>
            <person name="Alvarado L."/>
            <person name="Arachchi H.M."/>
            <person name="Berlin A."/>
            <person name="Chapman S.B."/>
            <person name="Gearin G."/>
            <person name="Goldberg J."/>
            <person name="Griggs A."/>
            <person name="Gujja S."/>
            <person name="Hansen M."/>
            <person name="Heiman D."/>
            <person name="Howarth C."/>
            <person name="Larimer J."/>
            <person name="Lui A."/>
            <person name="MacDonald P.J.P."/>
            <person name="McCowen C."/>
            <person name="Montmayeur A."/>
            <person name="Murphy C."/>
            <person name="Neiman D."/>
            <person name="Pearson M."/>
            <person name="Priest M."/>
            <person name="Roberts A."/>
            <person name="Saif S."/>
            <person name="Shea T."/>
            <person name="Sisk P."/>
            <person name="Stolte C."/>
            <person name="Sykes S."/>
            <person name="Wortman J."/>
            <person name="Nusbaum C."/>
            <person name="Birren B."/>
        </authorList>
    </citation>
    <scope>NUCLEOTIDE SEQUENCE [LARGE SCALE GENOMIC DNA]</scope>
    <source>
        <strain evidence="2">INRA-310</strain>
    </source>
</reference>
<dbReference type="GeneID" id="20190451"/>
<sequence length="54" mass="6018">MSVRQYTFVVNVGANRTLQTLVDLSLLVSNLLESVHEICSDFRGTNSRHGLNLV</sequence>
<name>W2QSB6_PHYN3</name>
<proteinExistence type="predicted"/>
<reference evidence="1 2" key="2">
    <citation type="submission" date="2013-11" db="EMBL/GenBank/DDBJ databases">
        <title>The Genome Sequence of Phytophthora parasitica INRA-310.</title>
        <authorList>
            <consortium name="The Broad Institute Genomics Platform"/>
            <person name="Russ C."/>
            <person name="Tyler B."/>
            <person name="Panabieres F."/>
            <person name="Shan W."/>
            <person name="Tripathy S."/>
            <person name="Grunwald N."/>
            <person name="Machado M."/>
            <person name="Johnson C.S."/>
            <person name="Arredondo F."/>
            <person name="Hong C."/>
            <person name="Coffey M."/>
            <person name="Young S.K."/>
            <person name="Zeng Q."/>
            <person name="Gargeya S."/>
            <person name="Fitzgerald M."/>
            <person name="Abouelleil A."/>
            <person name="Alvarado L."/>
            <person name="Chapman S.B."/>
            <person name="Gainer-Dewar J."/>
            <person name="Goldberg J."/>
            <person name="Griggs A."/>
            <person name="Gujja S."/>
            <person name="Hansen M."/>
            <person name="Howarth C."/>
            <person name="Imamovic A."/>
            <person name="Ireland A."/>
            <person name="Larimer J."/>
            <person name="McCowan C."/>
            <person name="Murphy C."/>
            <person name="Pearson M."/>
            <person name="Poon T.W."/>
            <person name="Priest M."/>
            <person name="Roberts A."/>
            <person name="Saif S."/>
            <person name="Shea T."/>
            <person name="Sykes S."/>
            <person name="Wortman J."/>
            <person name="Nusbaum C."/>
            <person name="Birren B."/>
        </authorList>
    </citation>
    <scope>NUCLEOTIDE SEQUENCE [LARGE SCALE GENOMIC DNA]</scope>
    <source>
        <strain evidence="1 2">INRA-310</strain>
    </source>
</reference>
<accession>W2QSB6</accession>
<evidence type="ECO:0000313" key="1">
    <source>
        <dbReference type="EMBL" id="ETN16013.1"/>
    </source>
</evidence>
<dbReference type="EMBL" id="KI669569">
    <property type="protein sequence ID" value="ETN16013.1"/>
    <property type="molecule type" value="Genomic_DNA"/>
</dbReference>
<dbReference type="VEuPathDB" id="FungiDB:PPTG_21852"/>
<dbReference type="AlphaFoldDB" id="W2QSB6"/>
<gene>
    <name evidence="1" type="ORF">PPTG_21852</name>
</gene>
<organism evidence="1 2">
    <name type="scientific">Phytophthora nicotianae (strain INRA-310)</name>
    <name type="common">Phytophthora parasitica</name>
    <dbReference type="NCBI Taxonomy" id="761204"/>
    <lineage>
        <taxon>Eukaryota</taxon>
        <taxon>Sar</taxon>
        <taxon>Stramenopiles</taxon>
        <taxon>Oomycota</taxon>
        <taxon>Peronosporomycetes</taxon>
        <taxon>Peronosporales</taxon>
        <taxon>Peronosporaceae</taxon>
        <taxon>Phytophthora</taxon>
    </lineage>
</organism>
<dbReference type="Proteomes" id="UP000018817">
    <property type="component" value="Unassembled WGS sequence"/>
</dbReference>
<protein>
    <submittedName>
        <fullName evidence="1">Uncharacterized protein</fullName>
    </submittedName>
</protein>